<dbReference type="InterPro" id="IPR023187">
    <property type="entry name" value="Tscrpt_reg_MarR-type_CS"/>
</dbReference>
<dbReference type="Proteomes" id="UP000548685">
    <property type="component" value="Unassembled WGS sequence"/>
</dbReference>
<dbReference type="PANTHER" id="PTHR33164">
    <property type="entry name" value="TRANSCRIPTIONAL REGULATOR, MARR FAMILY"/>
    <property type="match status" value="1"/>
</dbReference>
<keyword evidence="8" id="KW-1185">Reference proteome</keyword>
<dbReference type="InterPro" id="IPR039422">
    <property type="entry name" value="MarR/SlyA-like"/>
</dbReference>
<dbReference type="Proteomes" id="UP000430021">
    <property type="component" value="Unassembled WGS sequence"/>
</dbReference>
<dbReference type="EMBL" id="JACICE010000008">
    <property type="protein sequence ID" value="MBB3777260.1"/>
    <property type="molecule type" value="Genomic_DNA"/>
</dbReference>
<dbReference type="InterPro" id="IPR000835">
    <property type="entry name" value="HTH_MarR-typ"/>
</dbReference>
<dbReference type="PROSITE" id="PS01117">
    <property type="entry name" value="HTH_MARR_1"/>
    <property type="match status" value="1"/>
</dbReference>
<evidence type="ECO:0000256" key="2">
    <source>
        <dbReference type="ARBA" id="ARBA00023125"/>
    </source>
</evidence>
<dbReference type="GO" id="GO:0003677">
    <property type="term" value="F:DNA binding"/>
    <property type="evidence" value="ECO:0007669"/>
    <property type="project" value="UniProtKB-KW"/>
</dbReference>
<dbReference type="PANTHER" id="PTHR33164:SF43">
    <property type="entry name" value="HTH-TYPE TRANSCRIPTIONAL REPRESSOR YETL"/>
    <property type="match status" value="1"/>
</dbReference>
<dbReference type="Pfam" id="PF01047">
    <property type="entry name" value="MarR"/>
    <property type="match status" value="1"/>
</dbReference>
<keyword evidence="3" id="KW-0804">Transcription</keyword>
<evidence type="ECO:0000259" key="4">
    <source>
        <dbReference type="Pfam" id="PF01047"/>
    </source>
</evidence>
<evidence type="ECO:0000313" key="6">
    <source>
        <dbReference type="EMBL" id="MXP40014.1"/>
    </source>
</evidence>
<reference evidence="5 8" key="2">
    <citation type="submission" date="2020-08" db="EMBL/GenBank/DDBJ databases">
        <title>Genomic Encyclopedia of Type Strains, Phase IV (KMG-IV): sequencing the most valuable type-strain genomes for metagenomic binning, comparative biology and taxonomic classification.</title>
        <authorList>
            <person name="Goeker M."/>
        </authorList>
    </citation>
    <scope>NUCLEOTIDE SEQUENCE [LARGE SCALE GENOMIC DNA]</scope>
    <source>
        <strain evidence="5 8">DSM 8510</strain>
    </source>
</reference>
<dbReference type="InterPro" id="IPR036388">
    <property type="entry name" value="WH-like_DNA-bd_sf"/>
</dbReference>
<dbReference type="EMBL" id="WTYB01000008">
    <property type="protein sequence ID" value="MXP40014.1"/>
    <property type="molecule type" value="Genomic_DNA"/>
</dbReference>
<protein>
    <submittedName>
        <fullName evidence="5 6">MarR family transcriptional regulator</fullName>
    </submittedName>
</protein>
<dbReference type="GO" id="GO:0006950">
    <property type="term" value="P:response to stress"/>
    <property type="evidence" value="ECO:0007669"/>
    <property type="project" value="TreeGrafter"/>
</dbReference>
<gene>
    <name evidence="5" type="ORF">FHS52_003257</name>
    <name evidence="6" type="ORF">GRI59_15520</name>
</gene>
<reference evidence="6 7" key="1">
    <citation type="submission" date="2019-12" db="EMBL/GenBank/DDBJ databases">
        <title>Genomic-based taxomic classification of the family Erythrobacteraceae.</title>
        <authorList>
            <person name="Xu L."/>
        </authorList>
    </citation>
    <scope>NUCLEOTIDE SEQUENCE [LARGE SCALE GENOMIC DNA]</scope>
    <source>
        <strain evidence="6 7">JCM 10282</strain>
    </source>
</reference>
<dbReference type="RefSeq" id="WP_160762167.1">
    <property type="nucleotide sequence ID" value="NZ_BAAADZ010000007.1"/>
</dbReference>
<comment type="caution">
    <text evidence="6">The sequence shown here is derived from an EMBL/GenBank/DDBJ whole genome shotgun (WGS) entry which is preliminary data.</text>
</comment>
<evidence type="ECO:0000313" key="5">
    <source>
        <dbReference type="EMBL" id="MBB3777260.1"/>
    </source>
</evidence>
<dbReference type="OrthoDB" id="7594920at2"/>
<evidence type="ECO:0000313" key="8">
    <source>
        <dbReference type="Proteomes" id="UP000548685"/>
    </source>
</evidence>
<accession>A0A6I4UQC1</accession>
<organism evidence="6 7">
    <name type="scientific">Erythrobacter ramosus</name>
    <dbReference type="NCBI Taxonomy" id="35811"/>
    <lineage>
        <taxon>Bacteria</taxon>
        <taxon>Pseudomonadati</taxon>
        <taxon>Pseudomonadota</taxon>
        <taxon>Alphaproteobacteria</taxon>
        <taxon>Sphingomonadales</taxon>
        <taxon>Erythrobacteraceae</taxon>
        <taxon>Erythrobacter/Porphyrobacter group</taxon>
        <taxon>Erythrobacter</taxon>
    </lineage>
</organism>
<dbReference type="AlphaFoldDB" id="A0A6I4UQC1"/>
<dbReference type="Gene3D" id="1.10.10.10">
    <property type="entry name" value="Winged helix-like DNA-binding domain superfamily/Winged helix DNA-binding domain"/>
    <property type="match status" value="1"/>
</dbReference>
<keyword evidence="1" id="KW-0805">Transcription regulation</keyword>
<proteinExistence type="predicted"/>
<evidence type="ECO:0000313" key="7">
    <source>
        <dbReference type="Proteomes" id="UP000430021"/>
    </source>
</evidence>
<feature type="domain" description="HTH marR-type" evidence="4">
    <location>
        <begin position="192"/>
        <end position="231"/>
    </location>
</feature>
<evidence type="ECO:0000256" key="3">
    <source>
        <dbReference type="ARBA" id="ARBA00023163"/>
    </source>
</evidence>
<evidence type="ECO:0000256" key="1">
    <source>
        <dbReference type="ARBA" id="ARBA00023015"/>
    </source>
</evidence>
<dbReference type="InterPro" id="IPR036390">
    <property type="entry name" value="WH_DNA-bd_sf"/>
</dbReference>
<dbReference type="SUPFAM" id="SSF46785">
    <property type="entry name" value="Winged helix' DNA-binding domain"/>
    <property type="match status" value="1"/>
</dbReference>
<sequence length="252" mass="27997">MKSHAKVREARFQLMISSLADGLSLEDAATAHGFSVENARKRLVELSSMLPERSESFGLGMDEATAFDMAPPYPPTRSSDPRHPLTLKIALLDELVAKLSPEELRGLGRRLMNMADAVDQDWRPEIVRPNYSLPSAAARIERNALELAKVALLLLQFRQQRAKFLPPDAHDGPAWDMLLELFVQFSGGAAVSTKSLIKVSRAPPTTAFRQIDRLEREGLIKRRTSDVDQRVTLIDLTRKGVVAVGCALEEFP</sequence>
<dbReference type="GO" id="GO:0003700">
    <property type="term" value="F:DNA-binding transcription factor activity"/>
    <property type="evidence" value="ECO:0007669"/>
    <property type="project" value="InterPro"/>
</dbReference>
<keyword evidence="2 5" id="KW-0238">DNA-binding</keyword>
<name>A0A6I4UQC1_9SPHN</name>